<dbReference type="Proteomes" id="UP000430272">
    <property type="component" value="Unassembled WGS sequence"/>
</dbReference>
<accession>A0A844YAR6</accession>
<dbReference type="OrthoDB" id="7427399at2"/>
<comment type="caution">
    <text evidence="2">The sequence shown here is derived from an EMBL/GenBank/DDBJ whole genome shotgun (WGS) entry which is preliminary data.</text>
</comment>
<evidence type="ECO:0000313" key="3">
    <source>
        <dbReference type="Proteomes" id="UP000430272"/>
    </source>
</evidence>
<feature type="compositionally biased region" description="Low complexity" evidence="1">
    <location>
        <begin position="169"/>
        <end position="184"/>
    </location>
</feature>
<dbReference type="RefSeq" id="WP_160660871.1">
    <property type="nucleotide sequence ID" value="NZ_BAABDV010000001.1"/>
</dbReference>
<sequence>MVVRTRRGQPLVAIVSLLVGYTVLRTAFWSPLLETVPAALLDPSEAIDRFADTRASPLRTVPNEALVARSHVAASPGPILSAEDHAAFTPMAVPARTGPEPSRSAYIPGHHRLWLAAMSELPRLVRHVSNFAYEPREAFGNGTRGPIAPSSRAAASSRFSGDGRLFLRPGGDAPPSAAPGSASYGSSQAGAVLRYALAPDSRARPELYGRIAAAIAGPKQQDVALGLSVRPHSDLPVRLHMEARVTRQGEGARNETLLRPSVFATTGLFADHSDSGMITRGYAQAGFVGGKAATAFADGQIGAERRVARFDLGDVAVGAGAWGGVQRGAGRLDIGPSASLALQLGEAPARLSADYRFRVAGDALPGSGAALTLSAGF</sequence>
<dbReference type="AlphaFoldDB" id="A0A844YAR6"/>
<evidence type="ECO:0000313" key="2">
    <source>
        <dbReference type="EMBL" id="MXO54088.1"/>
    </source>
</evidence>
<proteinExistence type="predicted"/>
<keyword evidence="3" id="KW-1185">Reference proteome</keyword>
<dbReference type="EMBL" id="WTYD01000001">
    <property type="protein sequence ID" value="MXO54088.1"/>
    <property type="molecule type" value="Genomic_DNA"/>
</dbReference>
<name>A0A844YAR6_9SPHN</name>
<feature type="region of interest" description="Disordered" evidence="1">
    <location>
        <begin position="161"/>
        <end position="184"/>
    </location>
</feature>
<organism evidence="2 3">
    <name type="scientific">Qipengyuania pelagi</name>
    <dbReference type="NCBI Taxonomy" id="994320"/>
    <lineage>
        <taxon>Bacteria</taxon>
        <taxon>Pseudomonadati</taxon>
        <taxon>Pseudomonadota</taxon>
        <taxon>Alphaproteobacteria</taxon>
        <taxon>Sphingomonadales</taxon>
        <taxon>Erythrobacteraceae</taxon>
        <taxon>Qipengyuania</taxon>
    </lineage>
</organism>
<protein>
    <recommendedName>
        <fullName evidence="4">Autotransporter outer membrane beta-barrel domain-containing protein</fullName>
    </recommendedName>
</protein>
<gene>
    <name evidence="2" type="ORF">GRI47_08710</name>
</gene>
<evidence type="ECO:0008006" key="4">
    <source>
        <dbReference type="Google" id="ProtNLM"/>
    </source>
</evidence>
<reference evidence="2 3" key="1">
    <citation type="submission" date="2019-12" db="EMBL/GenBank/DDBJ databases">
        <title>Genomic-based taxomic classification of the family Erythrobacteraceae.</title>
        <authorList>
            <person name="Xu L."/>
        </authorList>
    </citation>
    <scope>NUCLEOTIDE SEQUENCE [LARGE SCALE GENOMIC DNA]</scope>
    <source>
        <strain evidence="2 3">JCM 17468</strain>
    </source>
</reference>
<evidence type="ECO:0000256" key="1">
    <source>
        <dbReference type="SAM" id="MobiDB-lite"/>
    </source>
</evidence>